<evidence type="ECO:0000313" key="1">
    <source>
        <dbReference type="EMBL" id="MFE4105121.1"/>
    </source>
</evidence>
<evidence type="ECO:0008006" key="3">
    <source>
        <dbReference type="Google" id="ProtNLM"/>
    </source>
</evidence>
<reference evidence="1 2" key="1">
    <citation type="submission" date="2024-10" db="EMBL/GenBank/DDBJ databases">
        <authorList>
            <person name="Ratan Roy A."/>
            <person name="Morales Sandoval P.H."/>
            <person name="De Los Santos Villalobos S."/>
            <person name="Chakraborty S."/>
            <person name="Mukherjee J."/>
        </authorList>
    </citation>
    <scope>NUCLEOTIDE SEQUENCE [LARGE SCALE GENOMIC DNA]</scope>
    <source>
        <strain evidence="1 2">S1</strain>
    </source>
</reference>
<protein>
    <recommendedName>
        <fullName evidence="3">WGR domain-containing protein</fullName>
    </recommendedName>
</protein>
<dbReference type="Proteomes" id="UP001600165">
    <property type="component" value="Unassembled WGS sequence"/>
</dbReference>
<organism evidence="1 2">
    <name type="scientific">Almyronema epifaneia S1</name>
    <dbReference type="NCBI Taxonomy" id="2991925"/>
    <lineage>
        <taxon>Bacteria</taxon>
        <taxon>Bacillati</taxon>
        <taxon>Cyanobacteriota</taxon>
        <taxon>Cyanophyceae</taxon>
        <taxon>Nodosilineales</taxon>
        <taxon>Nodosilineaceae</taxon>
        <taxon>Almyronema</taxon>
        <taxon>Almyronema epifaneia</taxon>
    </lineage>
</organism>
<evidence type="ECO:0000313" key="2">
    <source>
        <dbReference type="Proteomes" id="UP001600165"/>
    </source>
</evidence>
<comment type="caution">
    <text evidence="1">The sequence shown here is derived from an EMBL/GenBank/DDBJ whole genome shotgun (WGS) entry which is preliminary data.</text>
</comment>
<name>A0ABW6IAE4_9CYAN</name>
<keyword evidence="2" id="KW-1185">Reference proteome</keyword>
<gene>
    <name evidence="1" type="ORF">ACFVKH_02450</name>
</gene>
<dbReference type="RefSeq" id="WP_377961139.1">
    <property type="nucleotide sequence ID" value="NZ_JBHZOL010000019.1"/>
</dbReference>
<dbReference type="EMBL" id="JBHZOL010000019">
    <property type="protein sequence ID" value="MFE4105121.1"/>
    <property type="molecule type" value="Genomic_DNA"/>
</dbReference>
<proteinExistence type="predicted"/>
<accession>A0ABW6IAE4</accession>
<sequence>MKNHTIFYQLINTNGKLRLKLWEPSSTVSRQGPRHRFAINYLVSSELEAQQLVAQYVRDNRAKARCLA</sequence>